<reference evidence="2 3" key="1">
    <citation type="submission" date="2024-02" db="EMBL/GenBank/DDBJ databases">
        <authorList>
            <person name="Chen Y."/>
            <person name="Shah S."/>
            <person name="Dougan E. K."/>
            <person name="Thang M."/>
            <person name="Chan C."/>
        </authorList>
    </citation>
    <scope>NUCLEOTIDE SEQUENCE [LARGE SCALE GENOMIC DNA]</scope>
</reference>
<evidence type="ECO:0000256" key="1">
    <source>
        <dbReference type="SAM" id="MobiDB-lite"/>
    </source>
</evidence>
<evidence type="ECO:0000313" key="3">
    <source>
        <dbReference type="Proteomes" id="UP001642484"/>
    </source>
</evidence>
<dbReference type="EMBL" id="CAXAMN010027458">
    <property type="protein sequence ID" value="CAK9110824.1"/>
    <property type="molecule type" value="Genomic_DNA"/>
</dbReference>
<feature type="region of interest" description="Disordered" evidence="1">
    <location>
        <begin position="275"/>
        <end position="355"/>
    </location>
</feature>
<proteinExistence type="predicted"/>
<keyword evidence="3" id="KW-1185">Reference proteome</keyword>
<protein>
    <submittedName>
        <fullName evidence="2">Uncharacterized protein</fullName>
    </submittedName>
</protein>
<sequence length="400" mass="43590">MAGVLADLQHVHTFLSSQKRLVSADVFDKMMDAQANMFARRFEHDKGDISLADATSLSDAISSGPWTSAQQKKMAEKLALSVDCKVGSNTKKQGRRCGQTVSGFSTYLTKTDLDCLKADVHSSIKIDTIAERCFMLKLHCPKEPTVKHIVATMVDCGLEATSAKDKFNAVQDLKAKLRAKVKPLRGTGEMTNEDHLANYPEDPRDLPESIWRKPLALEDKHDSPAQMDTKDAPETSKEQCKQSELFDLPVLESPGNNVKTPEEHMANVSNAFKARENAKETSPGAKVKPQGKAKAKAAAKGKAKAAPTPKGKAKPSPKGKAQASNKKQTGASPVKKAHLKVPQPGSGTYFHKNGKVHRSDKGLCWRVFVHKSDRCDKKVPFHGDEAASFQKALRLVEAGA</sequence>
<organism evidence="2 3">
    <name type="scientific">Durusdinium trenchii</name>
    <dbReference type="NCBI Taxonomy" id="1381693"/>
    <lineage>
        <taxon>Eukaryota</taxon>
        <taxon>Sar</taxon>
        <taxon>Alveolata</taxon>
        <taxon>Dinophyceae</taxon>
        <taxon>Suessiales</taxon>
        <taxon>Symbiodiniaceae</taxon>
        <taxon>Durusdinium</taxon>
    </lineage>
</organism>
<gene>
    <name evidence="2" type="ORF">CCMP2556_LOCUS51486</name>
</gene>
<accession>A0ABP0SF09</accession>
<feature type="compositionally biased region" description="Basic residues" evidence="1">
    <location>
        <begin position="289"/>
        <end position="303"/>
    </location>
</feature>
<name>A0ABP0SF09_9DINO</name>
<feature type="compositionally biased region" description="Basic and acidic residues" evidence="1">
    <location>
        <begin position="192"/>
        <end position="241"/>
    </location>
</feature>
<dbReference type="Proteomes" id="UP001642484">
    <property type="component" value="Unassembled WGS sequence"/>
</dbReference>
<evidence type="ECO:0000313" key="2">
    <source>
        <dbReference type="EMBL" id="CAK9110824.1"/>
    </source>
</evidence>
<comment type="caution">
    <text evidence="2">The sequence shown here is derived from an EMBL/GenBank/DDBJ whole genome shotgun (WGS) entry which is preliminary data.</text>
</comment>
<feature type="region of interest" description="Disordered" evidence="1">
    <location>
        <begin position="186"/>
        <end position="262"/>
    </location>
</feature>